<comment type="caution">
    <text evidence="2">The sequence shown here is derived from an EMBL/GenBank/DDBJ whole genome shotgun (WGS) entry which is preliminary data.</text>
</comment>
<dbReference type="Proteomes" id="UP000549617">
    <property type="component" value="Unassembled WGS sequence"/>
</dbReference>
<organism evidence="2 3">
    <name type="scientific">Sphingobium boeckii</name>
    <dbReference type="NCBI Taxonomy" id="1082345"/>
    <lineage>
        <taxon>Bacteria</taxon>
        <taxon>Pseudomonadati</taxon>
        <taxon>Pseudomonadota</taxon>
        <taxon>Alphaproteobacteria</taxon>
        <taxon>Sphingomonadales</taxon>
        <taxon>Sphingomonadaceae</taxon>
        <taxon>Sphingobium</taxon>
    </lineage>
</organism>
<dbReference type="PANTHER" id="PTHR43157">
    <property type="entry name" value="PHOSPHATIDYLINOSITOL-GLYCAN BIOSYNTHESIS CLASS F PROTEIN-RELATED"/>
    <property type="match status" value="1"/>
</dbReference>
<keyword evidence="1" id="KW-0560">Oxidoreductase</keyword>
<dbReference type="PANTHER" id="PTHR43157:SF31">
    <property type="entry name" value="PHOSPHATIDYLINOSITOL-GLYCAN BIOSYNTHESIS CLASS F PROTEIN"/>
    <property type="match status" value="1"/>
</dbReference>
<reference evidence="2 3" key="1">
    <citation type="submission" date="2020-08" db="EMBL/GenBank/DDBJ databases">
        <title>Genomic Encyclopedia of Type Strains, Phase IV (KMG-IV): sequencing the most valuable type-strain genomes for metagenomic binning, comparative biology and taxonomic classification.</title>
        <authorList>
            <person name="Goeker M."/>
        </authorList>
    </citation>
    <scope>NUCLEOTIDE SEQUENCE [LARGE SCALE GENOMIC DNA]</scope>
    <source>
        <strain evidence="2 3">DSM 25079</strain>
    </source>
</reference>
<sequence>MSDATTKKLAIVTGASAGIGKAAARALIERGWRVIGIGRDPGRCADAEATLRALPDSDFTMIRADLSSLSETARAADKIAQMGPFVDVLLNNAGGVFSRRIITPEGHEATFASNHLAAFLLTRKLMPQLKAAAARSRPGAVRIVAVSSTGHAQCAGVQWDDLTLAHGFTGGAAYCHAKLANILFARELARRMADDGIVSHAMHPGVVASNFASHCDAPMQAYMESLRDRSVTPEAAADTLIWLACAHEPGETTGGYYHERQWLMPSPAAQDDSAAHRLWELSETLVAGY</sequence>
<dbReference type="Pfam" id="PF00106">
    <property type="entry name" value="adh_short"/>
    <property type="match status" value="1"/>
</dbReference>
<gene>
    <name evidence="2" type="ORF">FHS49_002749</name>
</gene>
<dbReference type="EMBL" id="JACIJC010000004">
    <property type="protein sequence ID" value="MBB5686725.1"/>
    <property type="molecule type" value="Genomic_DNA"/>
</dbReference>
<name>A0A7W9AJC3_9SPHN</name>
<dbReference type="InterPro" id="IPR002347">
    <property type="entry name" value="SDR_fam"/>
</dbReference>
<evidence type="ECO:0000256" key="1">
    <source>
        <dbReference type="ARBA" id="ARBA00023002"/>
    </source>
</evidence>
<proteinExistence type="predicted"/>
<dbReference type="PRINTS" id="PR00081">
    <property type="entry name" value="GDHRDH"/>
</dbReference>
<accession>A0A7W9AJC3</accession>
<protein>
    <submittedName>
        <fullName evidence="2">NAD(P)-dependent dehydrogenase (Short-subunit alcohol dehydrogenase family)</fullName>
    </submittedName>
</protein>
<evidence type="ECO:0000313" key="3">
    <source>
        <dbReference type="Proteomes" id="UP000549617"/>
    </source>
</evidence>
<keyword evidence="3" id="KW-1185">Reference proteome</keyword>
<dbReference type="SUPFAM" id="SSF51735">
    <property type="entry name" value="NAD(P)-binding Rossmann-fold domains"/>
    <property type="match status" value="1"/>
</dbReference>
<dbReference type="GO" id="GO:0016491">
    <property type="term" value="F:oxidoreductase activity"/>
    <property type="evidence" value="ECO:0007669"/>
    <property type="project" value="UniProtKB-KW"/>
</dbReference>
<evidence type="ECO:0000313" key="2">
    <source>
        <dbReference type="EMBL" id="MBB5686725.1"/>
    </source>
</evidence>
<dbReference type="Gene3D" id="3.40.50.720">
    <property type="entry name" value="NAD(P)-binding Rossmann-like Domain"/>
    <property type="match status" value="1"/>
</dbReference>
<dbReference type="AlphaFoldDB" id="A0A7W9AJC3"/>
<dbReference type="InterPro" id="IPR036291">
    <property type="entry name" value="NAD(P)-bd_dom_sf"/>
</dbReference>